<gene>
    <name evidence="1" type="ORF">ASPGLDRAFT_52578</name>
</gene>
<dbReference type="PANTHER" id="PTHR38797:SF4">
    <property type="entry name" value="NUCLEAR PORE COMPLEX PROTEIN NUP85"/>
    <property type="match status" value="1"/>
</dbReference>
<reference evidence="2" key="1">
    <citation type="journal article" date="2017" name="Genome Biol.">
        <title>Comparative genomics reveals high biological diversity and specific adaptations in the industrially and medically important fungal genus Aspergillus.</title>
        <authorList>
            <person name="de Vries R.P."/>
            <person name="Riley R."/>
            <person name="Wiebenga A."/>
            <person name="Aguilar-Osorio G."/>
            <person name="Amillis S."/>
            <person name="Uchima C.A."/>
            <person name="Anderluh G."/>
            <person name="Asadollahi M."/>
            <person name="Askin M."/>
            <person name="Barry K."/>
            <person name="Battaglia E."/>
            <person name="Bayram O."/>
            <person name="Benocci T."/>
            <person name="Braus-Stromeyer S.A."/>
            <person name="Caldana C."/>
            <person name="Canovas D."/>
            <person name="Cerqueira G.C."/>
            <person name="Chen F."/>
            <person name="Chen W."/>
            <person name="Choi C."/>
            <person name="Clum A."/>
            <person name="Dos Santos R.A."/>
            <person name="Damasio A.R."/>
            <person name="Diallinas G."/>
            <person name="Emri T."/>
            <person name="Fekete E."/>
            <person name="Flipphi M."/>
            <person name="Freyberg S."/>
            <person name="Gallo A."/>
            <person name="Gournas C."/>
            <person name="Habgood R."/>
            <person name="Hainaut M."/>
            <person name="Harispe M.L."/>
            <person name="Henrissat B."/>
            <person name="Hilden K.S."/>
            <person name="Hope R."/>
            <person name="Hossain A."/>
            <person name="Karabika E."/>
            <person name="Karaffa L."/>
            <person name="Karanyi Z."/>
            <person name="Krasevec N."/>
            <person name="Kuo A."/>
            <person name="Kusch H."/>
            <person name="LaButti K."/>
            <person name="Lagendijk E.L."/>
            <person name="Lapidus A."/>
            <person name="Levasseur A."/>
            <person name="Lindquist E."/>
            <person name="Lipzen A."/>
            <person name="Logrieco A.F."/>
            <person name="MacCabe A."/>
            <person name="Maekelae M.R."/>
            <person name="Malavazi I."/>
            <person name="Melin P."/>
            <person name="Meyer V."/>
            <person name="Mielnichuk N."/>
            <person name="Miskei M."/>
            <person name="Molnar A.P."/>
            <person name="Mule G."/>
            <person name="Ngan C.Y."/>
            <person name="Orejas M."/>
            <person name="Orosz E."/>
            <person name="Ouedraogo J.P."/>
            <person name="Overkamp K.M."/>
            <person name="Park H.-S."/>
            <person name="Perrone G."/>
            <person name="Piumi F."/>
            <person name="Punt P.J."/>
            <person name="Ram A.F."/>
            <person name="Ramon A."/>
            <person name="Rauscher S."/>
            <person name="Record E."/>
            <person name="Riano-Pachon D.M."/>
            <person name="Robert V."/>
            <person name="Roehrig J."/>
            <person name="Ruller R."/>
            <person name="Salamov A."/>
            <person name="Salih N.S."/>
            <person name="Samson R.A."/>
            <person name="Sandor E."/>
            <person name="Sanguinetti M."/>
            <person name="Schuetze T."/>
            <person name="Sepcic K."/>
            <person name="Shelest E."/>
            <person name="Sherlock G."/>
            <person name="Sophianopoulou V."/>
            <person name="Squina F.M."/>
            <person name="Sun H."/>
            <person name="Susca A."/>
            <person name="Todd R.B."/>
            <person name="Tsang A."/>
            <person name="Unkles S.E."/>
            <person name="van de Wiele N."/>
            <person name="van Rossen-Uffink D."/>
            <person name="Oliveira J.V."/>
            <person name="Vesth T.C."/>
            <person name="Visser J."/>
            <person name="Yu J.-H."/>
            <person name="Zhou M."/>
            <person name="Andersen M.R."/>
            <person name="Archer D.B."/>
            <person name="Baker S.E."/>
            <person name="Benoit I."/>
            <person name="Brakhage A.A."/>
            <person name="Braus G.H."/>
            <person name="Fischer R."/>
            <person name="Frisvad J.C."/>
            <person name="Goldman G.H."/>
            <person name="Houbraken J."/>
            <person name="Oakley B."/>
            <person name="Pocsi I."/>
            <person name="Scazzocchio C."/>
            <person name="Seiboth B."/>
            <person name="vanKuyk P.A."/>
            <person name="Wortman J."/>
            <person name="Dyer P.S."/>
            <person name="Grigoriev I.V."/>
        </authorList>
    </citation>
    <scope>NUCLEOTIDE SEQUENCE [LARGE SCALE GENOMIC DNA]</scope>
    <source>
        <strain evidence="2">CBS 516.65</strain>
    </source>
</reference>
<evidence type="ECO:0000313" key="2">
    <source>
        <dbReference type="Proteomes" id="UP000184300"/>
    </source>
</evidence>
<dbReference type="Proteomes" id="UP000184300">
    <property type="component" value="Unassembled WGS sequence"/>
</dbReference>
<sequence>MATTNPLNIDIECYHPPSDEEQTIFNILTVYLPEDSPTTPQQAAHQITILLPDNQPDNDVIDKPSQGGFLCSLWELMFHIADQLDYREEPMQRFVMLIEAIRESPVPFIKENDRLTDGARVWQDLPYFSMMLCERWNSMPTPESPNEAHRREKNINGLIAHFTNKGIYQGQYRAIAMIHRALECNDGRSRKKLHLQLRKATIAYRVPTAAIYLILCAPKLFEACKQRKCQDSEATGELWKGEPARGYSVARWEFWRSRFVVIIDHSDATEETRESCRAAIEAMDAAVGQAAH</sequence>
<evidence type="ECO:0000313" key="1">
    <source>
        <dbReference type="EMBL" id="OJJ79528.1"/>
    </source>
</evidence>
<organism evidence="1 2">
    <name type="scientific">Aspergillus glaucus CBS 516.65</name>
    <dbReference type="NCBI Taxonomy" id="1160497"/>
    <lineage>
        <taxon>Eukaryota</taxon>
        <taxon>Fungi</taxon>
        <taxon>Dikarya</taxon>
        <taxon>Ascomycota</taxon>
        <taxon>Pezizomycotina</taxon>
        <taxon>Eurotiomycetes</taxon>
        <taxon>Eurotiomycetidae</taxon>
        <taxon>Eurotiales</taxon>
        <taxon>Aspergillaceae</taxon>
        <taxon>Aspergillus</taxon>
        <taxon>Aspergillus subgen. Aspergillus</taxon>
    </lineage>
</organism>
<name>A0A1L9V6J0_ASPGL</name>
<keyword evidence="2" id="KW-1185">Reference proteome</keyword>
<dbReference type="InterPro" id="IPR022085">
    <property type="entry name" value="OpdG"/>
</dbReference>
<proteinExistence type="predicted"/>
<dbReference type="EMBL" id="KV878917">
    <property type="protein sequence ID" value="OJJ79528.1"/>
    <property type="molecule type" value="Genomic_DNA"/>
</dbReference>
<dbReference type="STRING" id="1160497.A0A1L9V6J0"/>
<dbReference type="OrthoDB" id="3350591at2759"/>
<dbReference type="Pfam" id="PF12311">
    <property type="entry name" value="DUF3632"/>
    <property type="match status" value="1"/>
</dbReference>
<protein>
    <submittedName>
        <fullName evidence="1">Uncharacterized protein</fullName>
    </submittedName>
</protein>
<dbReference type="PANTHER" id="PTHR38797">
    <property type="entry name" value="NUCLEAR PORE COMPLEX PROTEIN NUP85-RELATED"/>
    <property type="match status" value="1"/>
</dbReference>
<dbReference type="AlphaFoldDB" id="A0A1L9V6J0"/>
<dbReference type="VEuPathDB" id="FungiDB:ASPGLDRAFT_52578"/>
<dbReference type="RefSeq" id="XP_022396226.1">
    <property type="nucleotide sequence ID" value="XM_022547790.1"/>
</dbReference>
<dbReference type="GeneID" id="34464051"/>
<dbReference type="InterPro" id="IPR053204">
    <property type="entry name" value="Oxopyrrolidines_Biosynth-assoc"/>
</dbReference>
<accession>A0A1L9V6J0</accession>